<keyword evidence="1" id="KW-0472">Membrane</keyword>
<dbReference type="AlphaFoldDB" id="A0A1I7SIA0"/>
<organism evidence="2 3">
    <name type="scientific">Bursaphelenchus xylophilus</name>
    <name type="common">Pinewood nematode worm</name>
    <name type="synonym">Aphelenchoides xylophilus</name>
    <dbReference type="NCBI Taxonomy" id="6326"/>
    <lineage>
        <taxon>Eukaryota</taxon>
        <taxon>Metazoa</taxon>
        <taxon>Ecdysozoa</taxon>
        <taxon>Nematoda</taxon>
        <taxon>Chromadorea</taxon>
        <taxon>Rhabditida</taxon>
        <taxon>Tylenchina</taxon>
        <taxon>Tylenchomorpha</taxon>
        <taxon>Aphelenchoidea</taxon>
        <taxon>Aphelenchoididae</taxon>
        <taxon>Bursaphelenchus</taxon>
    </lineage>
</organism>
<name>A0A1I7SIA0_BURXY</name>
<protein>
    <submittedName>
        <fullName evidence="3">PQ-loop repeat-containing protein 1</fullName>
    </submittedName>
</protein>
<feature type="transmembrane region" description="Helical" evidence="1">
    <location>
        <begin position="79"/>
        <end position="100"/>
    </location>
</feature>
<accession>A0A1I7SIA0</accession>
<dbReference type="Proteomes" id="UP000095284">
    <property type="component" value="Unplaced"/>
</dbReference>
<keyword evidence="1" id="KW-1133">Transmembrane helix</keyword>
<feature type="transmembrane region" description="Helical" evidence="1">
    <location>
        <begin position="12"/>
        <end position="31"/>
    </location>
</feature>
<evidence type="ECO:0000256" key="1">
    <source>
        <dbReference type="SAM" id="Phobius"/>
    </source>
</evidence>
<dbReference type="WBParaSite" id="BXY_1276900.1">
    <property type="protein sequence ID" value="BXY_1276900.1"/>
    <property type="gene ID" value="BXY_1276900"/>
</dbReference>
<sequence length="112" mass="13133">MSCQKVGAPIKVLSFQIFPFLFLLDIVGAYINTYIRRKEFDDTEKPMPKYAVPRLLHYCDKVISLEEYRNMKLVGCAGIVYDIYAVLQNAFLIFSLIYFYDKSEEEIKKIIN</sequence>
<keyword evidence="1" id="KW-0812">Transmembrane</keyword>
<evidence type="ECO:0000313" key="2">
    <source>
        <dbReference type="Proteomes" id="UP000095284"/>
    </source>
</evidence>
<reference evidence="3" key="1">
    <citation type="submission" date="2016-11" db="UniProtKB">
        <authorList>
            <consortium name="WormBaseParasite"/>
        </authorList>
    </citation>
    <scope>IDENTIFICATION</scope>
</reference>
<proteinExistence type="predicted"/>
<evidence type="ECO:0000313" key="3">
    <source>
        <dbReference type="WBParaSite" id="BXY_1276900.1"/>
    </source>
</evidence>